<dbReference type="RefSeq" id="WP_091768447.1">
    <property type="nucleotide sequence ID" value="NZ_FNHG01000005.1"/>
</dbReference>
<dbReference type="PANTHER" id="PTHR21047">
    <property type="entry name" value="DTDP-6-DEOXY-D-GLUCOSE-3,5 EPIMERASE"/>
    <property type="match status" value="1"/>
</dbReference>
<feature type="active site" description="Proton donor" evidence="5">
    <location>
        <position position="132"/>
    </location>
</feature>
<dbReference type="CDD" id="cd00438">
    <property type="entry name" value="cupin_RmlC"/>
    <property type="match status" value="1"/>
</dbReference>
<accession>A0A1G9QQ52</accession>
<dbReference type="GO" id="GO:0000271">
    <property type="term" value="P:polysaccharide biosynthetic process"/>
    <property type="evidence" value="ECO:0007669"/>
    <property type="project" value="TreeGrafter"/>
</dbReference>
<dbReference type="STRING" id="144026.SAMN04488568_10592"/>
<dbReference type="PANTHER" id="PTHR21047:SF2">
    <property type="entry name" value="THYMIDINE DIPHOSPHO-4-KETO-RHAMNOSE 3,5-EPIMERASE"/>
    <property type="match status" value="1"/>
</dbReference>
<dbReference type="OrthoDB" id="9800680at2"/>
<evidence type="ECO:0000256" key="7">
    <source>
        <dbReference type="RuleBase" id="RU364069"/>
    </source>
</evidence>
<evidence type="ECO:0000256" key="2">
    <source>
        <dbReference type="ARBA" id="ARBA00001997"/>
    </source>
</evidence>
<dbReference type="GO" id="GO:0008830">
    <property type="term" value="F:dTDP-4-dehydrorhamnose 3,5-epimerase activity"/>
    <property type="evidence" value="ECO:0007669"/>
    <property type="project" value="UniProtKB-UniRule"/>
</dbReference>
<dbReference type="InterPro" id="IPR011051">
    <property type="entry name" value="RmlC_Cupin_sf"/>
</dbReference>
<dbReference type="InterPro" id="IPR014710">
    <property type="entry name" value="RmlC-like_jellyroll"/>
</dbReference>
<protein>
    <recommendedName>
        <fullName evidence="4 7">dTDP-4-dehydrorhamnose 3,5-epimerase</fullName>
        <ecNumber evidence="3 7">5.1.3.13</ecNumber>
    </recommendedName>
    <alternativeName>
        <fullName evidence="7">Thymidine diphospho-4-keto-rhamnose 3,5-epimerase</fullName>
    </alternativeName>
</protein>
<evidence type="ECO:0000256" key="3">
    <source>
        <dbReference type="ARBA" id="ARBA00012098"/>
    </source>
</evidence>
<evidence type="ECO:0000256" key="1">
    <source>
        <dbReference type="ARBA" id="ARBA00001298"/>
    </source>
</evidence>
<comment type="pathway">
    <text evidence="7">Carbohydrate biosynthesis; dTDP-L-rhamnose biosynthesis.</text>
</comment>
<dbReference type="GO" id="GO:0019305">
    <property type="term" value="P:dTDP-rhamnose biosynthetic process"/>
    <property type="evidence" value="ECO:0007669"/>
    <property type="project" value="UniProtKB-UniRule"/>
</dbReference>
<dbReference type="Gene3D" id="2.60.120.10">
    <property type="entry name" value="Jelly Rolls"/>
    <property type="match status" value="1"/>
</dbReference>
<dbReference type="InterPro" id="IPR000888">
    <property type="entry name" value="RmlC-like"/>
</dbReference>
<comment type="catalytic activity">
    <reaction evidence="1 7">
        <text>dTDP-4-dehydro-6-deoxy-alpha-D-glucose = dTDP-4-dehydro-beta-L-rhamnose</text>
        <dbReference type="Rhea" id="RHEA:16969"/>
        <dbReference type="ChEBI" id="CHEBI:57649"/>
        <dbReference type="ChEBI" id="CHEBI:62830"/>
        <dbReference type="EC" id="5.1.3.13"/>
    </reaction>
</comment>
<gene>
    <name evidence="8" type="ORF">SAMN04488568_10592</name>
</gene>
<evidence type="ECO:0000313" key="8">
    <source>
        <dbReference type="EMBL" id="SDM12415.1"/>
    </source>
</evidence>
<evidence type="ECO:0000256" key="6">
    <source>
        <dbReference type="PIRSR" id="PIRSR600888-3"/>
    </source>
</evidence>
<feature type="active site" description="Proton acceptor" evidence="5">
    <location>
        <position position="62"/>
    </location>
</feature>
<comment type="subunit">
    <text evidence="7">Homodimer.</text>
</comment>
<reference evidence="8 9" key="1">
    <citation type="submission" date="2016-10" db="EMBL/GenBank/DDBJ databases">
        <authorList>
            <person name="de Groot N.N."/>
        </authorList>
    </citation>
    <scope>NUCLEOTIDE SEQUENCE [LARGE SCALE GENOMIC DNA]</scope>
    <source>
        <strain evidence="8 9">DSM 16077</strain>
    </source>
</reference>
<dbReference type="AlphaFoldDB" id="A0A1G9QQ52"/>
<organism evidence="8 9">
    <name type="scientific">Maricaulis salignorans</name>
    <dbReference type="NCBI Taxonomy" id="144026"/>
    <lineage>
        <taxon>Bacteria</taxon>
        <taxon>Pseudomonadati</taxon>
        <taxon>Pseudomonadota</taxon>
        <taxon>Alphaproteobacteria</taxon>
        <taxon>Maricaulales</taxon>
        <taxon>Maricaulaceae</taxon>
        <taxon>Maricaulis</taxon>
    </lineage>
</organism>
<comment type="similarity">
    <text evidence="7">Belongs to the dTDP-4-dehydrorhamnose 3,5-epimerase family.</text>
</comment>
<dbReference type="UniPathway" id="UPA00124"/>
<sequence length="187" mass="20559">MQIEHLDIPGVIQLIPPRYGDHRGYFSVTYNRKDLAALGIDADFGQDNQSWSAAAGTVRGLHFQRPPAEQAKLVRVVQGRVLDIVVDARRGSPAFGQHIKSELSASNGAQIFVPRGCLHGFVTLEADTIVQYKVDNDYAPGLDASLRWDDPELAIDWGIERSAATLSEKDANGIAWADFETPFRLGD</sequence>
<evidence type="ECO:0000313" key="9">
    <source>
        <dbReference type="Proteomes" id="UP000199759"/>
    </source>
</evidence>
<dbReference type="Pfam" id="PF00908">
    <property type="entry name" value="dTDP_sugar_isom"/>
    <property type="match status" value="1"/>
</dbReference>
<comment type="function">
    <text evidence="2 7">Catalyzes the epimerization of the C3' and C5'positions of dTDP-6-deoxy-D-xylo-4-hexulose, forming dTDP-6-deoxy-L-lyxo-4-hexulose.</text>
</comment>
<feature type="site" description="Participates in a stacking interaction with the thymidine ring of dTDP-4-oxo-6-deoxyglucose" evidence="6">
    <location>
        <position position="138"/>
    </location>
</feature>
<dbReference type="SUPFAM" id="SSF51182">
    <property type="entry name" value="RmlC-like cupins"/>
    <property type="match status" value="1"/>
</dbReference>
<keyword evidence="9" id="KW-1185">Reference proteome</keyword>
<name>A0A1G9QQ52_9PROT</name>
<dbReference type="EMBL" id="FNHG01000005">
    <property type="protein sequence ID" value="SDM12415.1"/>
    <property type="molecule type" value="Genomic_DNA"/>
</dbReference>
<dbReference type="NCBIfam" id="TIGR01221">
    <property type="entry name" value="rmlC"/>
    <property type="match status" value="1"/>
</dbReference>
<dbReference type="GO" id="GO:0005829">
    <property type="term" value="C:cytosol"/>
    <property type="evidence" value="ECO:0007669"/>
    <property type="project" value="TreeGrafter"/>
</dbReference>
<evidence type="ECO:0000256" key="5">
    <source>
        <dbReference type="PIRSR" id="PIRSR600888-1"/>
    </source>
</evidence>
<keyword evidence="7" id="KW-0413">Isomerase</keyword>
<evidence type="ECO:0000256" key="4">
    <source>
        <dbReference type="ARBA" id="ARBA00019595"/>
    </source>
</evidence>
<dbReference type="EC" id="5.1.3.13" evidence="3 7"/>
<dbReference type="Proteomes" id="UP000199759">
    <property type="component" value="Unassembled WGS sequence"/>
</dbReference>
<proteinExistence type="inferred from homology"/>